<keyword evidence="1" id="KW-0808">Transferase</keyword>
<keyword evidence="2" id="KW-1185">Reference proteome</keyword>
<organism evidence="1 2">
    <name type="scientific">Litorilituus sediminis</name>
    <dbReference type="NCBI Taxonomy" id="718192"/>
    <lineage>
        <taxon>Bacteria</taxon>
        <taxon>Pseudomonadati</taxon>
        <taxon>Pseudomonadota</taxon>
        <taxon>Gammaproteobacteria</taxon>
        <taxon>Alteromonadales</taxon>
        <taxon>Colwelliaceae</taxon>
        <taxon>Litorilituus</taxon>
    </lineage>
</organism>
<name>A0A4V0ZFN6_9GAMM</name>
<dbReference type="OrthoDB" id="5296079at2"/>
<dbReference type="RefSeq" id="WP_130598629.1">
    <property type="nucleotide sequence ID" value="NZ_CP034759.1"/>
</dbReference>
<sequence>MRRVIIFGNSASGKSTLAKRFAEQGLAHLDLDSLAWDMTPQPVRRDKQLSCQQIDEFSQANTDWVIEGCYSDLLAHVLSEATEVIFMNLSIEQCIANAEQRPWEPHKYASKSKQDANLTMLIDWISQYDSRSDEFSLQAHQALFDKFSGKKSQIIENTMVNID</sequence>
<gene>
    <name evidence="1" type="ORF">EMK97_01090</name>
</gene>
<dbReference type="EMBL" id="CP034759">
    <property type="protein sequence ID" value="QBG34430.1"/>
    <property type="molecule type" value="Genomic_DNA"/>
</dbReference>
<dbReference type="Proteomes" id="UP000290244">
    <property type="component" value="Chromosome"/>
</dbReference>
<reference evidence="1 2" key="1">
    <citation type="submission" date="2018-12" db="EMBL/GenBank/DDBJ databases">
        <title>Complete genome of Litorilituus sediminis.</title>
        <authorList>
            <person name="Liu A."/>
            <person name="Rong J."/>
        </authorList>
    </citation>
    <scope>NUCLEOTIDE SEQUENCE [LARGE SCALE GENOMIC DNA]</scope>
    <source>
        <strain evidence="1 2">JCM 17549</strain>
    </source>
</reference>
<dbReference type="AlphaFoldDB" id="A0A4V0ZFN6"/>
<protein>
    <submittedName>
        <fullName evidence="1">Shikimate kinase</fullName>
    </submittedName>
</protein>
<dbReference type="PANTHER" id="PTHR37816">
    <property type="entry name" value="YALI0E33011P"/>
    <property type="match status" value="1"/>
</dbReference>
<dbReference type="KEGG" id="lsd:EMK97_01090"/>
<evidence type="ECO:0000313" key="1">
    <source>
        <dbReference type="EMBL" id="QBG34430.1"/>
    </source>
</evidence>
<dbReference type="Gene3D" id="3.40.50.300">
    <property type="entry name" value="P-loop containing nucleotide triphosphate hydrolases"/>
    <property type="match status" value="1"/>
</dbReference>
<proteinExistence type="predicted"/>
<keyword evidence="1" id="KW-0418">Kinase</keyword>
<accession>A0A4V0ZFN6</accession>
<dbReference type="Pfam" id="PF13671">
    <property type="entry name" value="AAA_33"/>
    <property type="match status" value="1"/>
</dbReference>
<dbReference type="InterPro" id="IPR052922">
    <property type="entry name" value="Cytidylate_Kinase-2"/>
</dbReference>
<dbReference type="PANTHER" id="PTHR37816:SF2">
    <property type="entry name" value="DNA TOPOLOGY MODULATION PROTEIN FLAR-RELATED PROTEIN"/>
    <property type="match status" value="1"/>
</dbReference>
<dbReference type="GO" id="GO:0016301">
    <property type="term" value="F:kinase activity"/>
    <property type="evidence" value="ECO:0007669"/>
    <property type="project" value="UniProtKB-KW"/>
</dbReference>
<evidence type="ECO:0000313" key="2">
    <source>
        <dbReference type="Proteomes" id="UP000290244"/>
    </source>
</evidence>
<dbReference type="SUPFAM" id="SSF52540">
    <property type="entry name" value="P-loop containing nucleoside triphosphate hydrolases"/>
    <property type="match status" value="1"/>
</dbReference>
<dbReference type="InterPro" id="IPR027417">
    <property type="entry name" value="P-loop_NTPase"/>
</dbReference>